<name>A0A2V2YSY3_9BACL</name>
<dbReference type="Pfam" id="PF13460">
    <property type="entry name" value="NAD_binding_10"/>
    <property type="match status" value="1"/>
</dbReference>
<dbReference type="SUPFAM" id="SSF51735">
    <property type="entry name" value="NAD(P)-binding Rossmann-fold domains"/>
    <property type="match status" value="1"/>
</dbReference>
<reference evidence="2 3" key="1">
    <citation type="submission" date="2018-05" db="EMBL/GenBank/DDBJ databases">
        <title>Genomic Encyclopedia of Type Strains, Phase III (KMG-III): the genomes of soil and plant-associated and newly described type strains.</title>
        <authorList>
            <person name="Whitman W."/>
        </authorList>
    </citation>
    <scope>NUCLEOTIDE SEQUENCE [LARGE SCALE GENOMIC DNA]</scope>
    <source>
        <strain evidence="2 3">CECT 5696</strain>
    </source>
</reference>
<dbReference type="PANTHER" id="PTHR14097">
    <property type="entry name" value="OXIDOREDUCTASE HTATIP2"/>
    <property type="match status" value="1"/>
</dbReference>
<feature type="domain" description="NAD(P)-binding" evidence="1">
    <location>
        <begin position="8"/>
        <end position="150"/>
    </location>
</feature>
<dbReference type="AlphaFoldDB" id="A0A2V2YSY3"/>
<evidence type="ECO:0000259" key="1">
    <source>
        <dbReference type="Pfam" id="PF13460"/>
    </source>
</evidence>
<gene>
    <name evidence="2" type="ORF">DFQ01_10967</name>
</gene>
<evidence type="ECO:0000313" key="3">
    <source>
        <dbReference type="Proteomes" id="UP000246635"/>
    </source>
</evidence>
<dbReference type="EMBL" id="QGTQ01000009">
    <property type="protein sequence ID" value="PWW02442.1"/>
    <property type="molecule type" value="Genomic_DNA"/>
</dbReference>
<dbReference type="Proteomes" id="UP000246635">
    <property type="component" value="Unassembled WGS sequence"/>
</dbReference>
<dbReference type="Gene3D" id="3.40.50.720">
    <property type="entry name" value="NAD(P)-binding Rossmann-like Domain"/>
    <property type="match status" value="1"/>
</dbReference>
<protein>
    <submittedName>
        <fullName evidence="2">Uncharacterized protein YbjT (DUF2867 family)</fullName>
    </submittedName>
</protein>
<dbReference type="PANTHER" id="PTHR14097:SF7">
    <property type="entry name" value="OXIDOREDUCTASE HTATIP2"/>
    <property type="match status" value="1"/>
</dbReference>
<keyword evidence="3" id="KW-1185">Reference proteome</keyword>
<proteinExistence type="predicted"/>
<organism evidence="2 3">
    <name type="scientific">Paenibacillus cellulosilyticus</name>
    <dbReference type="NCBI Taxonomy" id="375489"/>
    <lineage>
        <taxon>Bacteria</taxon>
        <taxon>Bacillati</taxon>
        <taxon>Bacillota</taxon>
        <taxon>Bacilli</taxon>
        <taxon>Bacillales</taxon>
        <taxon>Paenibacillaceae</taxon>
        <taxon>Paenibacillus</taxon>
    </lineage>
</organism>
<dbReference type="OrthoDB" id="9798632at2"/>
<dbReference type="RefSeq" id="WP_110044479.1">
    <property type="nucleotide sequence ID" value="NZ_CP054613.1"/>
</dbReference>
<evidence type="ECO:0000313" key="2">
    <source>
        <dbReference type="EMBL" id="PWW02442.1"/>
    </source>
</evidence>
<dbReference type="InterPro" id="IPR016040">
    <property type="entry name" value="NAD(P)-bd_dom"/>
</dbReference>
<sequence>MKKAVIFGASGFVGSNLLDELLNHSSYEQVTVIVRKPLSIQHPKLTMLVGDYYALPDLKDQIAADDVFIALGGTTPKIDLAYPVLAAQTAKEKGAKSVCVITAVGASLRSRLSYLRVKGEIEQKLIALDFEHTHIFRPCMIMGKRKGVRLIEKTILTIWQLLNPLFVAGMSRYKGMDARNIARAMRNAVNHQSDKVMIYHWKEMNGLLQIPAR</sequence>
<accession>A0A2V2YSY3</accession>
<comment type="caution">
    <text evidence="2">The sequence shown here is derived from an EMBL/GenBank/DDBJ whole genome shotgun (WGS) entry which is preliminary data.</text>
</comment>
<dbReference type="InterPro" id="IPR036291">
    <property type="entry name" value="NAD(P)-bd_dom_sf"/>
</dbReference>